<gene>
    <name evidence="1" type="ORF">PN36_15140</name>
</gene>
<proteinExistence type="predicted"/>
<accession>A0A0A6PAT4</accession>
<comment type="caution">
    <text evidence="1">The sequence shown here is derived from an EMBL/GenBank/DDBJ whole genome shotgun (WGS) entry which is preliminary data.</text>
</comment>
<name>A0A0A6PAT4_9GAMM</name>
<dbReference type="AlphaFoldDB" id="A0A0A6PAT4"/>
<organism evidence="1 2">
    <name type="scientific">Candidatus Thiomargarita nelsonii</name>
    <dbReference type="NCBI Taxonomy" id="1003181"/>
    <lineage>
        <taxon>Bacteria</taxon>
        <taxon>Pseudomonadati</taxon>
        <taxon>Pseudomonadota</taxon>
        <taxon>Gammaproteobacteria</taxon>
        <taxon>Thiotrichales</taxon>
        <taxon>Thiotrichaceae</taxon>
        <taxon>Thiomargarita</taxon>
    </lineage>
</organism>
<reference evidence="1 2" key="1">
    <citation type="journal article" date="2016" name="Front. Microbiol.">
        <title>Single-Cell (Meta-)Genomics of a Dimorphic Candidatus Thiomargarita nelsonii Reveals Genomic Plasticity.</title>
        <authorList>
            <person name="Flood B.E."/>
            <person name="Fliss P."/>
            <person name="Jones D.S."/>
            <person name="Dick G.J."/>
            <person name="Jain S."/>
            <person name="Kaster A.K."/>
            <person name="Winkel M."/>
            <person name="Mussmann M."/>
            <person name="Bailey J."/>
        </authorList>
    </citation>
    <scope>NUCLEOTIDE SEQUENCE [LARGE SCALE GENOMIC DNA]</scope>
    <source>
        <strain evidence="1">Hydrate Ridge</strain>
    </source>
</reference>
<evidence type="ECO:0000313" key="1">
    <source>
        <dbReference type="EMBL" id="KHD07432.1"/>
    </source>
</evidence>
<keyword evidence="2" id="KW-1185">Reference proteome</keyword>
<dbReference type="Proteomes" id="UP000030428">
    <property type="component" value="Unassembled WGS sequence"/>
</dbReference>
<protein>
    <submittedName>
        <fullName evidence="1">Uncharacterized protein</fullName>
    </submittedName>
</protein>
<evidence type="ECO:0000313" key="2">
    <source>
        <dbReference type="Proteomes" id="UP000030428"/>
    </source>
</evidence>
<sequence>MADYGRAIDLREKLLFIQKFIPVIPDLAITFDNLLLLGQRENLPVQPEKWRARAAAFLQRLEQMLDLNRLPQHWRQKVEKLRGLL</sequence>
<dbReference type="EMBL" id="JSZA02000054">
    <property type="protein sequence ID" value="KHD07432.1"/>
    <property type="molecule type" value="Genomic_DNA"/>
</dbReference>